<dbReference type="AlphaFoldDB" id="A0AAN7ZSU8"/>
<keyword evidence="7" id="KW-1185">Reference proteome</keyword>
<evidence type="ECO:0000256" key="2">
    <source>
        <dbReference type="ARBA" id="ARBA00011695"/>
    </source>
</evidence>
<evidence type="ECO:0000313" key="6">
    <source>
        <dbReference type="EMBL" id="KAK5780899.1"/>
    </source>
</evidence>
<comment type="function">
    <text evidence="4">Binds specifically to cytosolic chaperonin (c-CPN) and transfers target proteins to it. Binds to nascent polypeptide chain and promotes folding in an environment in which there are many competing pathways for nonnative proteins.</text>
</comment>
<dbReference type="PANTHER" id="PTHR12409:SF0">
    <property type="entry name" value="PREFOLDIN SUBUNIT 3"/>
    <property type="match status" value="1"/>
</dbReference>
<reference evidence="7" key="1">
    <citation type="submission" date="2023-07" db="EMBL/GenBank/DDBJ databases">
        <title>A draft genome of Kazachstania heterogenica Y-27499.</title>
        <authorList>
            <person name="Donic C."/>
            <person name="Kralova J.S."/>
            <person name="Fidel L."/>
            <person name="Ben-Dor S."/>
            <person name="Jung S."/>
        </authorList>
    </citation>
    <scope>NUCLEOTIDE SEQUENCE [LARGE SCALE GENOMIC DNA]</scope>
    <source>
        <strain evidence="7">Y27499</strain>
    </source>
</reference>
<dbReference type="FunFam" id="1.10.287.370:FF:000001">
    <property type="entry name" value="Prefoldin subunit 3"/>
    <property type="match status" value="1"/>
</dbReference>
<comment type="similarity">
    <text evidence="1 4">Belongs to the prefoldin subunit alpha family.</text>
</comment>
<evidence type="ECO:0000256" key="1">
    <source>
        <dbReference type="ARBA" id="ARBA00010048"/>
    </source>
</evidence>
<dbReference type="PANTHER" id="PTHR12409">
    <property type="entry name" value="PREFOLDIN SUBUNIT 3"/>
    <property type="match status" value="1"/>
</dbReference>
<comment type="subunit">
    <text evidence="2 4">Heterohexamer of two PFD-alpha type and four PFD-beta type subunits.</text>
</comment>
<dbReference type="GO" id="GO:0016272">
    <property type="term" value="C:prefoldin complex"/>
    <property type="evidence" value="ECO:0007669"/>
    <property type="project" value="UniProtKB-UniRule"/>
</dbReference>
<dbReference type="GO" id="GO:0015631">
    <property type="term" value="F:tubulin binding"/>
    <property type="evidence" value="ECO:0007669"/>
    <property type="project" value="TreeGrafter"/>
</dbReference>
<evidence type="ECO:0000256" key="3">
    <source>
        <dbReference type="ARBA" id="ARBA00023186"/>
    </source>
</evidence>
<dbReference type="InterPro" id="IPR004127">
    <property type="entry name" value="Prefoldin_subunit_alpha"/>
</dbReference>
<dbReference type="GO" id="GO:0007021">
    <property type="term" value="P:tubulin complex assembly"/>
    <property type="evidence" value="ECO:0007669"/>
    <property type="project" value="TreeGrafter"/>
</dbReference>
<dbReference type="Gene3D" id="1.10.287.370">
    <property type="match status" value="1"/>
</dbReference>
<organism evidence="6 7">
    <name type="scientific">Arxiozyma heterogenica</name>
    <dbReference type="NCBI Taxonomy" id="278026"/>
    <lineage>
        <taxon>Eukaryota</taxon>
        <taxon>Fungi</taxon>
        <taxon>Dikarya</taxon>
        <taxon>Ascomycota</taxon>
        <taxon>Saccharomycotina</taxon>
        <taxon>Saccharomycetes</taxon>
        <taxon>Saccharomycetales</taxon>
        <taxon>Saccharomycetaceae</taxon>
        <taxon>Arxiozyma</taxon>
    </lineage>
</organism>
<dbReference type="PIRSF" id="PIRSF016396">
    <property type="entry name" value="Prefoldin_subunit_3"/>
    <property type="match status" value="1"/>
</dbReference>
<keyword evidence="3 4" id="KW-0143">Chaperone</keyword>
<dbReference type="EMBL" id="JAWIZZ010000040">
    <property type="protein sequence ID" value="KAK5780899.1"/>
    <property type="molecule type" value="Genomic_DNA"/>
</dbReference>
<dbReference type="GO" id="GO:0007017">
    <property type="term" value="P:microtubule-based process"/>
    <property type="evidence" value="ECO:0007669"/>
    <property type="project" value="TreeGrafter"/>
</dbReference>
<protein>
    <recommendedName>
        <fullName evidence="4">Prefoldin subunit 3</fullName>
    </recommendedName>
</protein>
<name>A0AAN7ZSU8_9SACH</name>
<evidence type="ECO:0000256" key="4">
    <source>
        <dbReference type="PIRNR" id="PIRNR016396"/>
    </source>
</evidence>
<keyword evidence="5" id="KW-0175">Coiled coil</keyword>
<dbReference type="GO" id="GO:0006457">
    <property type="term" value="P:protein folding"/>
    <property type="evidence" value="ECO:0007669"/>
    <property type="project" value="UniProtKB-UniRule"/>
</dbReference>
<accession>A0AAN7ZSU8</accession>
<dbReference type="InterPro" id="IPR016655">
    <property type="entry name" value="PFD3"/>
</dbReference>
<proteinExistence type="inferred from homology"/>
<dbReference type="SUPFAM" id="SSF46579">
    <property type="entry name" value="Prefoldin"/>
    <property type="match status" value="1"/>
</dbReference>
<dbReference type="Proteomes" id="UP001306508">
    <property type="component" value="Unassembled WGS sequence"/>
</dbReference>
<sequence length="192" mass="22571">MDTLFNSTKTNPRGIPEAPFVEDISVLFKGTGKNDNDFQLIFNRFQERLQKYKFMQESKQVTLKQLNTRIPEISQSLKICQLIKQQQQGDKEKEEEDDKMLFNYSLNDTLYTKATVKPSEVKNVGLWLGADIMLEYPLNEAIELLENKLNDSNVSLKECKEDLEFLRENITTMEVMCARLYNWDVEQRRNNK</sequence>
<dbReference type="CDD" id="cd23156">
    <property type="entry name" value="Prefoldin_3"/>
    <property type="match status" value="1"/>
</dbReference>
<dbReference type="GO" id="GO:0005737">
    <property type="term" value="C:cytoplasm"/>
    <property type="evidence" value="ECO:0007669"/>
    <property type="project" value="UniProtKB-ARBA"/>
</dbReference>
<evidence type="ECO:0000313" key="7">
    <source>
        <dbReference type="Proteomes" id="UP001306508"/>
    </source>
</evidence>
<comment type="caution">
    <text evidence="6">The sequence shown here is derived from an EMBL/GenBank/DDBJ whole genome shotgun (WGS) entry which is preliminary data.</text>
</comment>
<evidence type="ECO:0000256" key="5">
    <source>
        <dbReference type="SAM" id="Coils"/>
    </source>
</evidence>
<dbReference type="Pfam" id="PF02996">
    <property type="entry name" value="Prefoldin"/>
    <property type="match status" value="1"/>
</dbReference>
<feature type="coiled-coil region" evidence="5">
    <location>
        <begin position="142"/>
        <end position="176"/>
    </location>
</feature>
<dbReference type="InterPro" id="IPR009053">
    <property type="entry name" value="Prefoldin"/>
</dbReference>
<gene>
    <name evidence="6" type="ORF">RI543_002026</name>
</gene>